<evidence type="ECO:0000313" key="6">
    <source>
        <dbReference type="Proteomes" id="UP001152519"/>
    </source>
</evidence>
<organism evidence="5 6">
    <name type="scientific">Actinacidiphila cocklensis</name>
    <dbReference type="NCBI Taxonomy" id="887465"/>
    <lineage>
        <taxon>Bacteria</taxon>
        <taxon>Bacillati</taxon>
        <taxon>Actinomycetota</taxon>
        <taxon>Actinomycetes</taxon>
        <taxon>Kitasatosporales</taxon>
        <taxon>Streptomycetaceae</taxon>
        <taxon>Actinacidiphila</taxon>
    </lineage>
</organism>
<dbReference type="SUPFAM" id="SSF48008">
    <property type="entry name" value="GntR ligand-binding domain-like"/>
    <property type="match status" value="1"/>
</dbReference>
<dbReference type="InterPro" id="IPR036390">
    <property type="entry name" value="WH_DNA-bd_sf"/>
</dbReference>
<proteinExistence type="predicted"/>
<dbReference type="Gene3D" id="1.10.10.10">
    <property type="entry name" value="Winged helix-like DNA-binding domain superfamily/Winged helix DNA-binding domain"/>
    <property type="match status" value="1"/>
</dbReference>
<dbReference type="InterPro" id="IPR000524">
    <property type="entry name" value="Tscrpt_reg_HTH_GntR"/>
</dbReference>
<dbReference type="GO" id="GO:0003700">
    <property type="term" value="F:DNA-binding transcription factor activity"/>
    <property type="evidence" value="ECO:0007669"/>
    <property type="project" value="InterPro"/>
</dbReference>
<dbReference type="EMBL" id="CAJSLV010000002">
    <property type="protein sequence ID" value="CAG6391094.1"/>
    <property type="molecule type" value="Genomic_DNA"/>
</dbReference>
<dbReference type="AlphaFoldDB" id="A0A9W4GP03"/>
<accession>A0A9W4GP03</accession>
<dbReference type="Pfam" id="PF00392">
    <property type="entry name" value="GntR"/>
    <property type="match status" value="1"/>
</dbReference>
<dbReference type="Proteomes" id="UP001152519">
    <property type="component" value="Unassembled WGS sequence"/>
</dbReference>
<name>A0A9W4GP03_9ACTN</name>
<comment type="caution">
    <text evidence="5">The sequence shown here is derived from an EMBL/GenBank/DDBJ whole genome shotgun (WGS) entry which is preliminary data.</text>
</comment>
<dbReference type="InterPro" id="IPR008920">
    <property type="entry name" value="TF_FadR/GntR_C"/>
</dbReference>
<dbReference type="GO" id="GO:0003677">
    <property type="term" value="F:DNA binding"/>
    <property type="evidence" value="ECO:0007669"/>
    <property type="project" value="UniProtKB-KW"/>
</dbReference>
<keyword evidence="2" id="KW-0238">DNA-binding</keyword>
<dbReference type="SMART" id="SM00895">
    <property type="entry name" value="FCD"/>
    <property type="match status" value="1"/>
</dbReference>
<dbReference type="Pfam" id="PF07729">
    <property type="entry name" value="FCD"/>
    <property type="match status" value="1"/>
</dbReference>
<gene>
    <name evidence="5" type="ORF">SCOCK_100160</name>
</gene>
<dbReference type="PANTHER" id="PTHR43537:SF41">
    <property type="entry name" value="TRANSCRIPTIONAL REGULATORY PROTEIN"/>
    <property type="match status" value="1"/>
</dbReference>
<keyword evidence="1" id="KW-0805">Transcription regulation</keyword>
<dbReference type="InterPro" id="IPR011711">
    <property type="entry name" value="GntR_C"/>
</dbReference>
<dbReference type="PANTHER" id="PTHR43537">
    <property type="entry name" value="TRANSCRIPTIONAL REGULATOR, GNTR FAMILY"/>
    <property type="match status" value="1"/>
</dbReference>
<evidence type="ECO:0000259" key="4">
    <source>
        <dbReference type="PROSITE" id="PS50949"/>
    </source>
</evidence>
<feature type="domain" description="HTH gntR-type" evidence="4">
    <location>
        <begin position="1"/>
        <end position="45"/>
    </location>
</feature>
<dbReference type="SUPFAM" id="SSF46785">
    <property type="entry name" value="Winged helix' DNA-binding domain"/>
    <property type="match status" value="1"/>
</dbReference>
<evidence type="ECO:0000256" key="1">
    <source>
        <dbReference type="ARBA" id="ARBA00023015"/>
    </source>
</evidence>
<evidence type="ECO:0000256" key="2">
    <source>
        <dbReference type="ARBA" id="ARBA00023125"/>
    </source>
</evidence>
<sequence length="208" mass="23074">MQRRIAELSSQLEVSHIPVREALRRLEAQGLVVLRPGRSAMVSPLHRDELRSIYHLRQLIEPDLAARSCPLLTPDDLARAETLLETYATGAQNAEELWATHRDLHMVLLRPAATEWDLRILSQLSYACDRYTRIVFDPYAASPHDLATRTDAHRPLLAAARSGSPAEARLAISAHLSENEKVTLEALAVLTAVTDGKATAAGSRKIRH</sequence>
<dbReference type="InterPro" id="IPR036388">
    <property type="entry name" value="WH-like_DNA-bd_sf"/>
</dbReference>
<evidence type="ECO:0000256" key="3">
    <source>
        <dbReference type="ARBA" id="ARBA00023163"/>
    </source>
</evidence>
<evidence type="ECO:0000313" key="5">
    <source>
        <dbReference type="EMBL" id="CAG6391094.1"/>
    </source>
</evidence>
<dbReference type="Gene3D" id="1.20.120.530">
    <property type="entry name" value="GntR ligand-binding domain-like"/>
    <property type="match status" value="1"/>
</dbReference>
<protein>
    <recommendedName>
        <fullName evidence="4">HTH gntR-type domain-containing protein</fullName>
    </recommendedName>
</protein>
<keyword evidence="3" id="KW-0804">Transcription</keyword>
<keyword evidence="6" id="KW-1185">Reference proteome</keyword>
<reference evidence="5" key="1">
    <citation type="submission" date="2021-05" db="EMBL/GenBank/DDBJ databases">
        <authorList>
            <person name="Arsene-Ploetze F."/>
        </authorList>
    </citation>
    <scope>NUCLEOTIDE SEQUENCE</scope>
    <source>
        <strain evidence="5">DSM 42138</strain>
    </source>
</reference>
<dbReference type="PROSITE" id="PS50949">
    <property type="entry name" value="HTH_GNTR"/>
    <property type="match status" value="1"/>
</dbReference>
<dbReference type="RefSeq" id="WP_251484427.1">
    <property type="nucleotide sequence ID" value="NZ_CAJSLV010000002.1"/>
</dbReference>